<gene>
    <name evidence="2" type="ORF">BRZCDTV_430</name>
</gene>
<reference evidence="2" key="1">
    <citation type="submission" date="2018-03" db="EMBL/GenBank/DDBJ databases">
        <authorList>
            <consortium name="Urmite Genomes"/>
        </authorList>
    </citation>
    <scope>NUCLEOTIDE SEQUENCE [LARGE SCALE GENOMIC DNA]</scope>
    <source>
        <strain evidence="2">IHUMI-27.7</strain>
    </source>
</reference>
<evidence type="ECO:0000313" key="3">
    <source>
        <dbReference type="Proteomes" id="UP000273054"/>
    </source>
</evidence>
<feature type="region of interest" description="Disordered" evidence="1">
    <location>
        <begin position="50"/>
        <end position="76"/>
    </location>
</feature>
<keyword evidence="3" id="KW-1185">Reference proteome</keyword>
<feature type="compositionally biased region" description="Basic and acidic residues" evidence="1">
    <location>
        <begin position="59"/>
        <end position="76"/>
    </location>
</feature>
<sequence length="316" mass="36879">MSAYFGEKECSAVYKSGTKKGLRCRNKAYYEVEEAGLLCGVHSAKLERTELPKNPNAAKNEEEQRKEHKKSVEAAAEKNRTEYKTGSVVVSKMRMMKKVEPKVGYLSVFPNYKHGNRSDGLGLPSLSPKSLGPVQHRMPGLLEAQNLENFWQFSKAFAFEVDTEGKLLPLFEEKRKQGFKDEVPHRHKYEKKVLSKYSSNVNKPLFSVFVDKHGKERRFSYIQARYFYCKIYEELVKKEEDFVKLQDLISEGYNLNLVGYDGYEVSDDLMWHYLDESQPFGHELVLYTLLTREENDYPWNVYRVEHESLYKDTDLL</sequence>
<name>A0A2R8FF76_9VIRU</name>
<evidence type="ECO:0000313" key="2">
    <source>
        <dbReference type="EMBL" id="SPN79588.1"/>
    </source>
</evidence>
<dbReference type="EMBL" id="LT994651">
    <property type="protein sequence ID" value="SPN79588.1"/>
    <property type="molecule type" value="Genomic_DNA"/>
</dbReference>
<organism evidence="2">
    <name type="scientific">Brazilian cedratvirus IHUMI</name>
    <dbReference type="NCBI Taxonomy" id="2126980"/>
    <lineage>
        <taxon>Viruses</taxon>
        <taxon>Pithoviruses</taxon>
        <taxon>Orthocedratvirinae</taxon>
        <taxon>Alphacedratvirus</taxon>
        <taxon>Alphacedratvirus brasiliense</taxon>
    </lineage>
</organism>
<proteinExistence type="predicted"/>
<dbReference type="Proteomes" id="UP000273054">
    <property type="component" value="Segment"/>
</dbReference>
<accession>A0A2R8FF76</accession>
<evidence type="ECO:0000256" key="1">
    <source>
        <dbReference type="SAM" id="MobiDB-lite"/>
    </source>
</evidence>
<protein>
    <submittedName>
        <fullName evidence="2">Uncharacterized protein</fullName>
    </submittedName>
</protein>